<organism evidence="1 2">
    <name type="scientific">Escherichia phage PA28</name>
    <dbReference type="NCBI Taxonomy" id="1660368"/>
    <lineage>
        <taxon>Viruses</taxon>
        <taxon>Duplodnaviria</taxon>
        <taxon>Heunggongvirae</taxon>
        <taxon>Uroviricota</taxon>
        <taxon>Caudoviricetes</taxon>
        <taxon>Sepvirinae</taxon>
        <taxon>Traversvirus</taxon>
        <taxon>Traversvirus PA28</taxon>
    </lineage>
</organism>
<keyword evidence="2" id="KW-1185">Reference proteome</keyword>
<reference evidence="1 2" key="1">
    <citation type="journal article" date="2015" name="BMC Genomics">
        <title>Escherichia coli O157:H7 strains harbor at least three distinct sequence types of Shiga toxin 2a-converting phages.</title>
        <authorList>
            <person name="Yin S."/>
            <person name="Rusconi B."/>
            <person name="Sanjar F."/>
            <person name="Goswami K."/>
            <person name="Xiaoli L."/>
            <person name="Eppinger M."/>
            <person name="Dudley E.G."/>
        </authorList>
    </citation>
    <scope>NUCLEOTIDE SEQUENCE [LARGE SCALE GENOMIC DNA]</scope>
</reference>
<proteinExistence type="predicted"/>
<dbReference type="NCBIfam" id="TIGR03655">
    <property type="entry name" value="anti_R_Lar"/>
    <property type="match status" value="1"/>
</dbReference>
<dbReference type="EMBL" id="KP682381">
    <property type="protein sequence ID" value="AKI86757.1"/>
    <property type="molecule type" value="Genomic_DNA"/>
</dbReference>
<dbReference type="RefSeq" id="YP_009601913.1">
    <property type="nucleotide sequence ID" value="NC_041935.1"/>
</dbReference>
<evidence type="ECO:0000313" key="1">
    <source>
        <dbReference type="EMBL" id="AKI86757.1"/>
    </source>
</evidence>
<evidence type="ECO:0000313" key="2">
    <source>
        <dbReference type="Proteomes" id="UP000225471"/>
    </source>
</evidence>
<dbReference type="Proteomes" id="UP000225471">
    <property type="component" value="Segment"/>
</dbReference>
<accession>A0A0N7C1Q6</accession>
<evidence type="ECO:0008006" key="3">
    <source>
        <dbReference type="Google" id="ProtNLM"/>
    </source>
</evidence>
<dbReference type="KEGG" id="vg:40077766"/>
<protein>
    <recommendedName>
        <fullName evidence="3">Restriction alleviation protein, Lar family</fullName>
    </recommendedName>
</protein>
<sequence length="78" mass="8557">MSDLSLTQPKLKECPFCGGNARLWVEAGINIDVWGYAECDLCEARVAWAPSVAAATEKWNRRAGDEANLSASQRSNQK</sequence>
<name>A0A0N7C1Q6_9CAUD</name>
<dbReference type="InterPro" id="IPR019908">
    <property type="entry name" value="Toxin_RalR"/>
</dbReference>
<dbReference type="OrthoDB" id="19927at10239"/>
<dbReference type="GeneID" id="40077766"/>
<dbReference type="Pfam" id="PF14354">
    <property type="entry name" value="Lar_restr_allev"/>
    <property type="match status" value="1"/>
</dbReference>